<comment type="similarity">
    <text evidence="1 4">Belongs to the antibiotic N-acetyltransferase family.</text>
</comment>
<dbReference type="InterPro" id="IPR003679">
    <property type="entry name" value="Amioglycoside_AcTrfase"/>
</dbReference>
<organism evidence="5 6">
    <name type="scientific">Deinococcus yavapaiensis KR-236</name>
    <dbReference type="NCBI Taxonomy" id="694435"/>
    <lineage>
        <taxon>Bacteria</taxon>
        <taxon>Thermotogati</taxon>
        <taxon>Deinococcota</taxon>
        <taxon>Deinococci</taxon>
        <taxon>Deinococcales</taxon>
        <taxon>Deinococcaceae</taxon>
        <taxon>Deinococcus</taxon>
    </lineage>
</organism>
<dbReference type="PANTHER" id="PTHR11104">
    <property type="entry name" value="AMINOGLYCOSIDE N3-ACETYLTRANSFERASE"/>
    <property type="match status" value="1"/>
</dbReference>
<name>A0A318S2B8_9DEIO</name>
<dbReference type="AlphaFoldDB" id="A0A318S2B8"/>
<dbReference type="RefSeq" id="WP_110888570.1">
    <property type="nucleotide sequence ID" value="NZ_QJSX01000021.1"/>
</dbReference>
<evidence type="ECO:0000256" key="4">
    <source>
        <dbReference type="RuleBase" id="RU365031"/>
    </source>
</evidence>
<dbReference type="InterPro" id="IPR028345">
    <property type="entry name" value="Antibiotic_NAT-like"/>
</dbReference>
<sequence>MLNFLRRPAVTEEELVEALAECGLDGTSHIVAHASLRAFGFVEGGAPAMIRALRTAAATVVMPAFSYYTLVWPEEGRQPDWPRPAPPPGAGFGRFTRVSSDIGRVPQTLVDDPSTLRSFHPALSFVAVGDQAKEILDAQTLEAPYAPIGKLYDLDGHTVLLGVDHRSNTTVHYGEYLAGMPLLDRYVMVNGKVRKTSFPNCSADFGRIASNIEGRVAHVGRGKISVFEVRELVDRTVELLSHDPEALLCTYPGCRCQAVRTLVRKHGLTPRPHVNVNA</sequence>
<accession>A0A318S2B8</accession>
<comment type="catalytic activity">
    <reaction evidence="4">
        <text>a 2-deoxystreptamine antibiotic + acetyl-CoA = an N(3)-acetyl-2-deoxystreptamine antibiotic + CoA + H(+)</text>
        <dbReference type="Rhea" id="RHEA:12665"/>
        <dbReference type="ChEBI" id="CHEBI:15378"/>
        <dbReference type="ChEBI" id="CHEBI:57287"/>
        <dbReference type="ChEBI" id="CHEBI:57288"/>
        <dbReference type="ChEBI" id="CHEBI:57921"/>
        <dbReference type="ChEBI" id="CHEBI:77452"/>
        <dbReference type="EC" id="2.3.1.81"/>
    </reaction>
</comment>
<keyword evidence="6" id="KW-1185">Reference proteome</keyword>
<gene>
    <name evidence="5" type="ORF">DES52_12116</name>
</gene>
<proteinExistence type="inferred from homology"/>
<protein>
    <recommendedName>
        <fullName evidence="4">Aminoglycoside N(3)-acetyltransferase</fullName>
        <ecNumber evidence="4">2.3.1.-</ecNumber>
    </recommendedName>
</protein>
<dbReference type="GO" id="GO:0046353">
    <property type="term" value="F:aminoglycoside 3-N-acetyltransferase activity"/>
    <property type="evidence" value="ECO:0007669"/>
    <property type="project" value="UniProtKB-EC"/>
</dbReference>
<dbReference type="Proteomes" id="UP000248326">
    <property type="component" value="Unassembled WGS sequence"/>
</dbReference>
<evidence type="ECO:0000256" key="1">
    <source>
        <dbReference type="ARBA" id="ARBA00006383"/>
    </source>
</evidence>
<keyword evidence="3 4" id="KW-0012">Acyltransferase</keyword>
<reference evidence="5 6" key="1">
    <citation type="submission" date="2018-06" db="EMBL/GenBank/DDBJ databases">
        <title>Genomic Encyclopedia of Type Strains, Phase IV (KMG-IV): sequencing the most valuable type-strain genomes for metagenomic binning, comparative biology and taxonomic classification.</title>
        <authorList>
            <person name="Goeker M."/>
        </authorList>
    </citation>
    <scope>NUCLEOTIDE SEQUENCE [LARGE SCALE GENOMIC DNA]</scope>
    <source>
        <strain evidence="5 6">DSM 18048</strain>
    </source>
</reference>
<evidence type="ECO:0000313" key="6">
    <source>
        <dbReference type="Proteomes" id="UP000248326"/>
    </source>
</evidence>
<comment type="caution">
    <text evidence="5">The sequence shown here is derived from an EMBL/GenBank/DDBJ whole genome shotgun (WGS) entry which is preliminary data.</text>
</comment>
<dbReference type="OrthoDB" id="7330654at2"/>
<dbReference type="Pfam" id="PF02522">
    <property type="entry name" value="Antibiotic_NAT"/>
    <property type="match status" value="1"/>
</dbReference>
<keyword evidence="2 4" id="KW-0808">Transferase</keyword>
<dbReference type="SUPFAM" id="SSF110710">
    <property type="entry name" value="TTHA0583/YokD-like"/>
    <property type="match status" value="1"/>
</dbReference>
<keyword evidence="4" id="KW-0046">Antibiotic resistance</keyword>
<evidence type="ECO:0000256" key="2">
    <source>
        <dbReference type="ARBA" id="ARBA00022679"/>
    </source>
</evidence>
<dbReference type="PANTHER" id="PTHR11104:SF0">
    <property type="entry name" value="SPBETA PROPHAGE-DERIVED AMINOGLYCOSIDE N(3')-ACETYLTRANSFERASE-LIKE PROTEIN YOKD"/>
    <property type="match status" value="1"/>
</dbReference>
<dbReference type="EC" id="2.3.1.-" evidence="4"/>
<dbReference type="EMBL" id="QJSX01000021">
    <property type="protein sequence ID" value="PYE49886.1"/>
    <property type="molecule type" value="Genomic_DNA"/>
</dbReference>
<evidence type="ECO:0000313" key="5">
    <source>
        <dbReference type="EMBL" id="PYE49886.1"/>
    </source>
</evidence>
<evidence type="ECO:0000256" key="3">
    <source>
        <dbReference type="ARBA" id="ARBA00023315"/>
    </source>
</evidence>
<dbReference type="GO" id="GO:0046677">
    <property type="term" value="P:response to antibiotic"/>
    <property type="evidence" value="ECO:0007669"/>
    <property type="project" value="UniProtKB-KW"/>
</dbReference>